<dbReference type="InterPro" id="IPR016266">
    <property type="entry name" value="POLE2"/>
</dbReference>
<keyword evidence="4" id="KW-0235">DNA replication</keyword>
<dbReference type="GO" id="GO:0003677">
    <property type="term" value="F:DNA binding"/>
    <property type="evidence" value="ECO:0007669"/>
    <property type="project" value="UniProtKB-KW"/>
</dbReference>
<keyword evidence="6" id="KW-0539">Nucleus</keyword>
<evidence type="ECO:0000256" key="4">
    <source>
        <dbReference type="ARBA" id="ARBA00022705"/>
    </source>
</evidence>
<dbReference type="PANTHER" id="PTHR12708:SF0">
    <property type="entry name" value="DNA POLYMERASE EPSILON SUBUNIT 2"/>
    <property type="match status" value="1"/>
</dbReference>
<gene>
    <name evidence="10" type="ORF">M501DRAFT_1008707</name>
</gene>
<proteinExistence type="inferred from homology"/>
<dbReference type="GO" id="GO:0006261">
    <property type="term" value="P:DNA-templated DNA replication"/>
    <property type="evidence" value="ECO:0007669"/>
    <property type="project" value="InterPro"/>
</dbReference>
<evidence type="ECO:0000256" key="8">
    <source>
        <dbReference type="SAM" id="MobiDB-lite"/>
    </source>
</evidence>
<evidence type="ECO:0000313" key="10">
    <source>
        <dbReference type="EMBL" id="KAF2835107.1"/>
    </source>
</evidence>
<accession>A0A9P4VMX7</accession>
<evidence type="ECO:0000256" key="5">
    <source>
        <dbReference type="ARBA" id="ARBA00023125"/>
    </source>
</evidence>
<feature type="compositionally biased region" description="Low complexity" evidence="8">
    <location>
        <begin position="12"/>
        <end position="26"/>
    </location>
</feature>
<evidence type="ECO:0000256" key="6">
    <source>
        <dbReference type="ARBA" id="ARBA00023242"/>
    </source>
</evidence>
<comment type="similarity">
    <text evidence="2">Belongs to the DNA polymerase epsilon subunit B family.</text>
</comment>
<dbReference type="GO" id="GO:0042276">
    <property type="term" value="P:error-prone translesion synthesis"/>
    <property type="evidence" value="ECO:0007669"/>
    <property type="project" value="TreeGrafter"/>
</dbReference>
<evidence type="ECO:0000259" key="9">
    <source>
        <dbReference type="Pfam" id="PF04042"/>
    </source>
</evidence>
<organism evidence="10 11">
    <name type="scientific">Patellaria atrata CBS 101060</name>
    <dbReference type="NCBI Taxonomy" id="1346257"/>
    <lineage>
        <taxon>Eukaryota</taxon>
        <taxon>Fungi</taxon>
        <taxon>Dikarya</taxon>
        <taxon>Ascomycota</taxon>
        <taxon>Pezizomycotina</taxon>
        <taxon>Dothideomycetes</taxon>
        <taxon>Dothideomycetes incertae sedis</taxon>
        <taxon>Patellariales</taxon>
        <taxon>Patellariaceae</taxon>
        <taxon>Patellaria</taxon>
    </lineage>
</organism>
<feature type="region of interest" description="Disordered" evidence="8">
    <location>
        <begin position="1"/>
        <end position="35"/>
    </location>
</feature>
<protein>
    <recommendedName>
        <fullName evidence="3">DNA polymerase epsilon subunit B</fullName>
    </recommendedName>
    <alternativeName>
        <fullName evidence="7">DNA polymerase II subunit 2</fullName>
    </alternativeName>
</protein>
<feature type="region of interest" description="Disordered" evidence="8">
    <location>
        <begin position="149"/>
        <end position="183"/>
    </location>
</feature>
<keyword evidence="5" id="KW-0238">DNA-binding</keyword>
<feature type="compositionally biased region" description="Basic and acidic residues" evidence="8">
    <location>
        <begin position="629"/>
        <end position="641"/>
    </location>
</feature>
<dbReference type="InterPro" id="IPR007185">
    <property type="entry name" value="DNA_pol_a/d/e_bsu"/>
</dbReference>
<evidence type="ECO:0000313" key="11">
    <source>
        <dbReference type="Proteomes" id="UP000799429"/>
    </source>
</evidence>
<dbReference type="GO" id="GO:0008622">
    <property type="term" value="C:epsilon DNA polymerase complex"/>
    <property type="evidence" value="ECO:0007669"/>
    <property type="project" value="InterPro"/>
</dbReference>
<dbReference type="Proteomes" id="UP000799429">
    <property type="component" value="Unassembled WGS sequence"/>
</dbReference>
<keyword evidence="11" id="KW-1185">Reference proteome</keyword>
<name>A0A9P4VMX7_9PEZI</name>
<comment type="subcellular location">
    <subcellularLocation>
        <location evidence="1">Nucleus</location>
    </subcellularLocation>
</comment>
<feature type="region of interest" description="Disordered" evidence="8">
    <location>
        <begin position="629"/>
        <end position="665"/>
    </location>
</feature>
<dbReference type="AlphaFoldDB" id="A0A9P4VMX7"/>
<feature type="domain" description="DNA polymerase alpha/delta/epsilon subunit B" evidence="9">
    <location>
        <begin position="456"/>
        <end position="720"/>
    </location>
</feature>
<dbReference type="EMBL" id="MU006111">
    <property type="protein sequence ID" value="KAF2835107.1"/>
    <property type="molecule type" value="Genomic_DNA"/>
</dbReference>
<evidence type="ECO:0000256" key="7">
    <source>
        <dbReference type="ARBA" id="ARBA00032930"/>
    </source>
</evidence>
<reference evidence="10" key="1">
    <citation type="journal article" date="2020" name="Stud. Mycol.">
        <title>101 Dothideomycetes genomes: a test case for predicting lifestyles and emergence of pathogens.</title>
        <authorList>
            <person name="Haridas S."/>
            <person name="Albert R."/>
            <person name="Binder M."/>
            <person name="Bloem J."/>
            <person name="Labutti K."/>
            <person name="Salamov A."/>
            <person name="Andreopoulos B."/>
            <person name="Baker S."/>
            <person name="Barry K."/>
            <person name="Bills G."/>
            <person name="Bluhm B."/>
            <person name="Cannon C."/>
            <person name="Castanera R."/>
            <person name="Culley D."/>
            <person name="Daum C."/>
            <person name="Ezra D."/>
            <person name="Gonzalez J."/>
            <person name="Henrissat B."/>
            <person name="Kuo A."/>
            <person name="Liang C."/>
            <person name="Lipzen A."/>
            <person name="Lutzoni F."/>
            <person name="Magnuson J."/>
            <person name="Mondo S."/>
            <person name="Nolan M."/>
            <person name="Ohm R."/>
            <person name="Pangilinan J."/>
            <person name="Park H.-J."/>
            <person name="Ramirez L."/>
            <person name="Alfaro M."/>
            <person name="Sun H."/>
            <person name="Tritt A."/>
            <person name="Yoshinaga Y."/>
            <person name="Zwiers L.-H."/>
            <person name="Turgeon B."/>
            <person name="Goodwin S."/>
            <person name="Spatafora J."/>
            <person name="Crous P."/>
            <person name="Grigoriev I."/>
        </authorList>
    </citation>
    <scope>NUCLEOTIDE SEQUENCE</scope>
    <source>
        <strain evidence="10">CBS 101060</strain>
    </source>
</reference>
<evidence type="ECO:0000256" key="1">
    <source>
        <dbReference type="ARBA" id="ARBA00004123"/>
    </source>
</evidence>
<comment type="caution">
    <text evidence="10">The sequence shown here is derived from an EMBL/GenBank/DDBJ whole genome shotgun (WGS) entry which is preliminary data.</text>
</comment>
<evidence type="ECO:0000256" key="3">
    <source>
        <dbReference type="ARBA" id="ARBA00016011"/>
    </source>
</evidence>
<evidence type="ECO:0000256" key="2">
    <source>
        <dbReference type="ARBA" id="ARBA00009560"/>
    </source>
</evidence>
<feature type="compositionally biased region" description="Polar residues" evidence="8">
    <location>
        <begin position="151"/>
        <end position="183"/>
    </location>
</feature>
<sequence>MAATTKRRQDDATAAPSNPIPSSSPAFGTPVHPILDRRTAPIPAPAALKPTILPILLPPATLRPLAFRTFTKKHNLTLTSAALSSLAAFIGRHCGSGWREEGLAERVLEEAAKSWKQCSIQVIVDGDGDGDTLRGILKALEGSMSGGRIVQSKTPALSRTSSFNFGPNPGTSDTGQSRPGLEAQNSFGMSALTVASDGEADEEEEEGDDPRHWIKVIGAFDQPKLVYNVQKKGFESSTIKPSLFPPPSHKTDLFRQRYQLIHQRVLRNESFQTPSFSAEASSLHRSASFATSTNRITPIANLLGRSGSNHLLLALLTILPSGTLALSDLTGTIALDVQHAIQIPEDSAWFTPGMIILVEGVYEEDYGASDASTLGNTGGIGGTIGGKFISFSLAHPPCERRTTTLGIEESNTATGPVFGWTDFLGLGSERATGARMRRIENKLLGPESAHNSNGKIVIAAEVNLDNPTTLTALRTLLLTYATGPVTEFPMTIILIGNFISSATMAGTPNTGSIEYKEIFNDLAAVLADFPDLIARTTFVFVPGDNDAWASVPVPRKSIPDLFTSRVRRVIAEANREVGNSLGKRKEGEVIWATNPSRLCWFGGKGEMVLTKDDLLGRLRRTAIRIKTQKEVENEEDTHEKSNGALEAGMDVDMSTSDKESQLDPDTITARRLTRTILSQSHLSPFPLHTRPVHWDYAHVLNLYPLPTALVLADAEAPPFVVKYEGCCVLNPGKIVEGRRRAKWIEYGVLHGTGRVMMEEM</sequence>
<dbReference type="OrthoDB" id="10254730at2759"/>
<dbReference type="PANTHER" id="PTHR12708">
    <property type="entry name" value="DNA POLYMERASE EPSILON SUBUNIT B"/>
    <property type="match status" value="1"/>
</dbReference>
<dbReference type="Pfam" id="PF04042">
    <property type="entry name" value="DNA_pol_E_B"/>
    <property type="match status" value="1"/>
</dbReference>